<proteinExistence type="inferred from homology"/>
<dbReference type="AlphaFoldDB" id="A0AAD9IY82"/>
<keyword evidence="8 12" id="KW-0472">Membrane</keyword>
<accession>A0AAD9IY82</accession>
<dbReference type="GO" id="GO:0005886">
    <property type="term" value="C:plasma membrane"/>
    <property type="evidence" value="ECO:0007669"/>
    <property type="project" value="TreeGrafter"/>
</dbReference>
<comment type="subcellular location">
    <subcellularLocation>
        <location evidence="1">Membrane</location>
        <topology evidence="1">Multi-pass membrane protein</topology>
    </subcellularLocation>
</comment>
<name>A0AAD9IY82_9ANNE</name>
<keyword evidence="14" id="KW-1185">Reference proteome</keyword>
<dbReference type="InterPro" id="IPR001873">
    <property type="entry name" value="ENaC"/>
</dbReference>
<dbReference type="EMBL" id="JAODUP010000941">
    <property type="protein sequence ID" value="KAK2142543.1"/>
    <property type="molecule type" value="Genomic_DNA"/>
</dbReference>
<keyword evidence="6" id="KW-0915">Sodium</keyword>
<keyword evidence="10 11" id="KW-0407">Ion channel</keyword>
<evidence type="ECO:0000313" key="13">
    <source>
        <dbReference type="EMBL" id="KAK2142543.1"/>
    </source>
</evidence>
<evidence type="ECO:0000256" key="8">
    <source>
        <dbReference type="ARBA" id="ARBA00023136"/>
    </source>
</evidence>
<evidence type="ECO:0000256" key="3">
    <source>
        <dbReference type="ARBA" id="ARBA00022461"/>
    </source>
</evidence>
<dbReference type="PANTHER" id="PTHR11690">
    <property type="entry name" value="AMILORIDE-SENSITIVE SODIUM CHANNEL-RELATED"/>
    <property type="match status" value="1"/>
</dbReference>
<keyword evidence="9 11" id="KW-0739">Sodium transport</keyword>
<feature type="transmembrane region" description="Helical" evidence="12">
    <location>
        <begin position="43"/>
        <end position="64"/>
    </location>
</feature>
<evidence type="ECO:0000256" key="7">
    <source>
        <dbReference type="ARBA" id="ARBA00023065"/>
    </source>
</evidence>
<keyword evidence="7 11" id="KW-0406">Ion transport</keyword>
<keyword evidence="5 12" id="KW-1133">Transmembrane helix</keyword>
<evidence type="ECO:0000256" key="12">
    <source>
        <dbReference type="SAM" id="Phobius"/>
    </source>
</evidence>
<comment type="caution">
    <text evidence="13">The sequence shown here is derived from an EMBL/GenBank/DDBJ whole genome shotgun (WGS) entry which is preliminary data.</text>
</comment>
<dbReference type="Proteomes" id="UP001208570">
    <property type="component" value="Unassembled WGS sequence"/>
</dbReference>
<gene>
    <name evidence="13" type="ORF">LSH36_940g00005</name>
</gene>
<dbReference type="GO" id="GO:0015280">
    <property type="term" value="F:ligand-gated sodium channel activity"/>
    <property type="evidence" value="ECO:0007669"/>
    <property type="project" value="TreeGrafter"/>
</dbReference>
<evidence type="ECO:0000256" key="6">
    <source>
        <dbReference type="ARBA" id="ARBA00023053"/>
    </source>
</evidence>
<feature type="transmembrane region" description="Helical" evidence="12">
    <location>
        <begin position="491"/>
        <end position="512"/>
    </location>
</feature>
<reference evidence="13" key="1">
    <citation type="journal article" date="2023" name="Mol. Biol. Evol.">
        <title>Third-Generation Sequencing Reveals the Adaptive Role of the Epigenome in Three Deep-Sea Polychaetes.</title>
        <authorList>
            <person name="Perez M."/>
            <person name="Aroh O."/>
            <person name="Sun Y."/>
            <person name="Lan Y."/>
            <person name="Juniper S.K."/>
            <person name="Young C.R."/>
            <person name="Angers B."/>
            <person name="Qian P.Y."/>
        </authorList>
    </citation>
    <scope>NUCLEOTIDE SEQUENCE</scope>
    <source>
        <strain evidence="13">P08H-3</strain>
    </source>
</reference>
<evidence type="ECO:0000256" key="11">
    <source>
        <dbReference type="RuleBase" id="RU000679"/>
    </source>
</evidence>
<evidence type="ECO:0000256" key="4">
    <source>
        <dbReference type="ARBA" id="ARBA00022692"/>
    </source>
</evidence>
<comment type="similarity">
    <text evidence="11">Belongs to the amiloride-sensitive sodium channel (TC 1.A.6) family.</text>
</comment>
<evidence type="ECO:0000256" key="5">
    <source>
        <dbReference type="ARBA" id="ARBA00022989"/>
    </source>
</evidence>
<evidence type="ECO:0000256" key="2">
    <source>
        <dbReference type="ARBA" id="ARBA00022448"/>
    </source>
</evidence>
<dbReference type="Gene3D" id="2.60.470.10">
    <property type="entry name" value="Acid-sensing ion channels like domains"/>
    <property type="match status" value="1"/>
</dbReference>
<keyword evidence="2 11" id="KW-0813">Transport</keyword>
<keyword evidence="3 11" id="KW-0894">Sodium channel</keyword>
<dbReference type="Pfam" id="PF00858">
    <property type="entry name" value="ASC"/>
    <property type="match status" value="1"/>
</dbReference>
<evidence type="ECO:0000256" key="1">
    <source>
        <dbReference type="ARBA" id="ARBA00004141"/>
    </source>
</evidence>
<keyword evidence="4 11" id="KW-0812">Transmembrane</keyword>
<evidence type="ECO:0000313" key="14">
    <source>
        <dbReference type="Proteomes" id="UP001208570"/>
    </source>
</evidence>
<evidence type="ECO:0000256" key="9">
    <source>
        <dbReference type="ARBA" id="ARBA00023201"/>
    </source>
</evidence>
<protein>
    <submittedName>
        <fullName evidence="13">Uncharacterized protein</fullName>
    </submittedName>
</protein>
<dbReference type="PRINTS" id="PR01078">
    <property type="entry name" value="AMINACHANNEL"/>
</dbReference>
<dbReference type="Gene3D" id="1.10.287.770">
    <property type="entry name" value="YojJ-like"/>
    <property type="match status" value="1"/>
</dbReference>
<organism evidence="13 14">
    <name type="scientific">Paralvinella palmiformis</name>
    <dbReference type="NCBI Taxonomy" id="53620"/>
    <lineage>
        <taxon>Eukaryota</taxon>
        <taxon>Metazoa</taxon>
        <taxon>Spiralia</taxon>
        <taxon>Lophotrochozoa</taxon>
        <taxon>Annelida</taxon>
        <taxon>Polychaeta</taxon>
        <taxon>Sedentaria</taxon>
        <taxon>Canalipalpata</taxon>
        <taxon>Terebellida</taxon>
        <taxon>Terebelliformia</taxon>
        <taxon>Alvinellidae</taxon>
        <taxon>Paralvinella</taxon>
    </lineage>
</organism>
<dbReference type="PANTHER" id="PTHR11690:SF248">
    <property type="entry name" value="PICKPOCKET 17, ISOFORM A"/>
    <property type="match status" value="1"/>
</dbReference>
<sequence>MSSDNLGAKQEFSLKMRMKTYAEHSTIKFLPRLMRANSFLHKILWVLTFIIGTSVASYLLAGLLHTYTSYEKTLSVAAQEGARPPFPDVTVCNLNPLWNHADGWGLLAQVEGVPNLLRYDQYIYLLYKSLYLSDGDRSFERTNPELYSVSGYLKHTKYDKGALDDLHKIFIWKCVWENGKTQQPCVIKSTVTPTNGLCYTIRPPPGQGIRVKTRQEGLAVILFLNKTNPHFVADYRLSPFESYTEGVKVYLHARGTVPEMDKGFTVAPGTEASVVAKCKKRLLLKKPYGDCKEMRLDTFSNFDPLKIWNYTQYACRSLCYQNRIVEKCGCLDSTEITFDNIIFKHRYCSIFSLTNPDKALSDLNCTRAVKVELDINGTCNAMCSPPCEHNDYETFINQVPWPSDIYILAFYYSYLRRRLPSKAFEQYGLALDLALVGNRTAAWQMIKNNDLIKENFLQLTVTMDDALTLAEDKPSISVAEIVGSLGGILNLYIGFNLITIADVLDFFLTLIFDRIMRRKVHTDEKRENHRRQPEITTVEPFRI</sequence>
<evidence type="ECO:0000256" key="10">
    <source>
        <dbReference type="ARBA" id="ARBA00023303"/>
    </source>
</evidence>